<dbReference type="Proteomes" id="UP000284841">
    <property type="component" value="Unassembled WGS sequence"/>
</dbReference>
<organism evidence="9 10">
    <name type="scientific">Emergencia timonensis</name>
    <dbReference type="NCBI Taxonomy" id="1776384"/>
    <lineage>
        <taxon>Bacteria</taxon>
        <taxon>Bacillati</taxon>
        <taxon>Bacillota</taxon>
        <taxon>Clostridia</taxon>
        <taxon>Peptostreptococcales</taxon>
        <taxon>Anaerovoracaceae</taxon>
        <taxon>Emergencia</taxon>
    </lineage>
</organism>
<dbReference type="NCBIfam" id="TIGR00545">
    <property type="entry name" value="lipoyltrans"/>
    <property type="match status" value="1"/>
</dbReference>
<dbReference type="InterPro" id="IPR004562">
    <property type="entry name" value="LipoylTrfase_LipoateP_Ligase"/>
</dbReference>
<dbReference type="SUPFAM" id="SSF55681">
    <property type="entry name" value="Class II aaRS and biotin synthetases"/>
    <property type="match status" value="1"/>
</dbReference>
<dbReference type="GO" id="GO:0005737">
    <property type="term" value="C:cytoplasm"/>
    <property type="evidence" value="ECO:0007669"/>
    <property type="project" value="TreeGrafter"/>
</dbReference>
<dbReference type="InterPro" id="IPR019491">
    <property type="entry name" value="Lipoate_protein_ligase_C"/>
</dbReference>
<proteinExistence type="predicted"/>
<protein>
    <recommendedName>
        <fullName evidence="3">lipoate--protein ligase</fullName>
        <ecNumber evidence="3">6.3.1.20</ecNumber>
    </recommendedName>
</protein>
<gene>
    <name evidence="9" type="ORF">DW099_03390</name>
</gene>
<dbReference type="RefSeq" id="WP_118333719.1">
    <property type="nucleotide sequence ID" value="NZ_AP025567.1"/>
</dbReference>
<keyword evidence="10" id="KW-1185">Reference proteome</keyword>
<dbReference type="GO" id="GO:0009249">
    <property type="term" value="P:protein lipoylation"/>
    <property type="evidence" value="ECO:0007669"/>
    <property type="project" value="InterPro"/>
</dbReference>
<keyword evidence="5" id="KW-0547">Nucleotide-binding</keyword>
<evidence type="ECO:0000256" key="6">
    <source>
        <dbReference type="ARBA" id="ARBA00022840"/>
    </source>
</evidence>
<dbReference type="SUPFAM" id="SSF82649">
    <property type="entry name" value="SufE/NifU"/>
    <property type="match status" value="1"/>
</dbReference>
<sequence>MRLMIERNTDPRHNLAREETLLNQASGETVYLWRNRSSVIIGRHQNTLAEIDEKAVKNHGVTVVRRLTGGGAVFQDLGNINVSFLFNSENFEEKAVRGCLMVIDFLASLGVDAQLSGRNDICVQSPDGSMVKIAGTAMTERKGGGIFHCCVLFDCDLQVMEEVLTPAAAKFAAKGIASVRSRVANLKDLAPQLQSMSGDGFFETWANYLSERCEFDAVTTAQEKEETEKLMRDRYQSWQWNYGRNPAGKVVNSCRFPIGTVHLTLDLAKGRVKACTFSGDFINQYDFDEITTCLTDVPFDRGSLAAALGAIDLCKFFAVEDKEFILDFMTGRRLEHEKN</sequence>
<evidence type="ECO:0000256" key="5">
    <source>
        <dbReference type="ARBA" id="ARBA00022741"/>
    </source>
</evidence>
<dbReference type="EMBL" id="QRMS01000001">
    <property type="protein sequence ID" value="RHJ89630.1"/>
    <property type="molecule type" value="Genomic_DNA"/>
</dbReference>
<accession>A0A415E7H5</accession>
<dbReference type="UniPathway" id="UPA00537">
    <property type="reaction ID" value="UER00594"/>
</dbReference>
<reference evidence="9 10" key="1">
    <citation type="submission" date="2018-08" db="EMBL/GenBank/DDBJ databases">
        <title>A genome reference for cultivated species of the human gut microbiota.</title>
        <authorList>
            <person name="Zou Y."/>
            <person name="Xue W."/>
            <person name="Luo G."/>
        </authorList>
    </citation>
    <scope>NUCLEOTIDE SEQUENCE [LARGE SCALE GENOMIC DNA]</scope>
    <source>
        <strain evidence="9 10">AM07-24</strain>
    </source>
</reference>
<dbReference type="STRING" id="1776384.GCA_900086585_02967"/>
<dbReference type="GO" id="GO:0017118">
    <property type="term" value="F:lipoyltransferase activity"/>
    <property type="evidence" value="ECO:0007669"/>
    <property type="project" value="TreeGrafter"/>
</dbReference>
<dbReference type="PANTHER" id="PTHR12561">
    <property type="entry name" value="LIPOATE-PROTEIN LIGASE"/>
    <property type="match status" value="1"/>
</dbReference>
<dbReference type="InterPro" id="IPR045864">
    <property type="entry name" value="aa-tRNA-synth_II/BPL/LPL"/>
</dbReference>
<keyword evidence="4" id="KW-0436">Ligase</keyword>
<dbReference type="Pfam" id="PF10437">
    <property type="entry name" value="Lip_prot_lig_C"/>
    <property type="match status" value="1"/>
</dbReference>
<dbReference type="AlphaFoldDB" id="A0A415E7H5"/>
<dbReference type="Gene3D" id="3.30.930.10">
    <property type="entry name" value="Bira Bifunctional Protein, Domain 2"/>
    <property type="match status" value="1"/>
</dbReference>
<dbReference type="OrthoDB" id="9788148at2"/>
<dbReference type="PROSITE" id="PS51733">
    <property type="entry name" value="BPL_LPL_CATALYTIC"/>
    <property type="match status" value="1"/>
</dbReference>
<evidence type="ECO:0000256" key="2">
    <source>
        <dbReference type="ARBA" id="ARBA00005124"/>
    </source>
</evidence>
<evidence type="ECO:0000313" key="9">
    <source>
        <dbReference type="EMBL" id="RHJ89630.1"/>
    </source>
</evidence>
<name>A0A415E7H5_9FIRM</name>
<evidence type="ECO:0000256" key="7">
    <source>
        <dbReference type="ARBA" id="ARBA00048037"/>
    </source>
</evidence>
<dbReference type="CDD" id="cd16443">
    <property type="entry name" value="LplA"/>
    <property type="match status" value="1"/>
</dbReference>
<comment type="pathway">
    <text evidence="2">Protein modification; protein lipoylation via exogenous pathway; protein N(6)-(lipoyl)lysine from lipoate: step 1/2.</text>
</comment>
<dbReference type="PANTHER" id="PTHR12561:SF3">
    <property type="entry name" value="LIPOYLTRANSFERASE 1, MITOCHONDRIAL"/>
    <property type="match status" value="1"/>
</dbReference>
<comment type="catalytic activity">
    <reaction evidence="7">
        <text>L-lysyl-[lipoyl-carrier protein] + (R)-lipoate + ATP = N(6)-[(R)-lipoyl]-L-lysyl-[lipoyl-carrier protein] + AMP + diphosphate + H(+)</text>
        <dbReference type="Rhea" id="RHEA:49288"/>
        <dbReference type="Rhea" id="RHEA-COMP:10500"/>
        <dbReference type="Rhea" id="RHEA-COMP:10502"/>
        <dbReference type="ChEBI" id="CHEBI:15378"/>
        <dbReference type="ChEBI" id="CHEBI:29969"/>
        <dbReference type="ChEBI" id="CHEBI:30616"/>
        <dbReference type="ChEBI" id="CHEBI:33019"/>
        <dbReference type="ChEBI" id="CHEBI:83088"/>
        <dbReference type="ChEBI" id="CHEBI:83099"/>
        <dbReference type="ChEBI" id="CHEBI:456215"/>
        <dbReference type="EC" id="6.3.1.20"/>
    </reaction>
</comment>
<evidence type="ECO:0000313" key="10">
    <source>
        <dbReference type="Proteomes" id="UP000284841"/>
    </source>
</evidence>
<dbReference type="GO" id="GO:0005524">
    <property type="term" value="F:ATP binding"/>
    <property type="evidence" value="ECO:0007669"/>
    <property type="project" value="UniProtKB-KW"/>
</dbReference>
<comment type="caution">
    <text evidence="9">The sequence shown here is derived from an EMBL/GenBank/DDBJ whole genome shotgun (WGS) entry which is preliminary data.</text>
</comment>
<evidence type="ECO:0000256" key="3">
    <source>
        <dbReference type="ARBA" id="ARBA00012367"/>
    </source>
</evidence>
<evidence type="ECO:0000256" key="1">
    <source>
        <dbReference type="ARBA" id="ARBA00005085"/>
    </source>
</evidence>
<dbReference type="GO" id="GO:0016979">
    <property type="term" value="F:lipoate-protein ligase activity"/>
    <property type="evidence" value="ECO:0007669"/>
    <property type="project" value="UniProtKB-EC"/>
</dbReference>
<evidence type="ECO:0000256" key="4">
    <source>
        <dbReference type="ARBA" id="ARBA00022598"/>
    </source>
</evidence>
<comment type="pathway">
    <text evidence="1">Protein modification; protein lipoylation via exogenous pathway; protein N(6)-(lipoyl)lysine from lipoate: step 2/2.</text>
</comment>
<keyword evidence="6" id="KW-0067">ATP-binding</keyword>
<feature type="domain" description="BPL/LPL catalytic" evidence="8">
    <location>
        <begin position="24"/>
        <end position="205"/>
    </location>
</feature>
<dbReference type="InterPro" id="IPR004143">
    <property type="entry name" value="BPL_LPL_catalytic"/>
</dbReference>
<dbReference type="EC" id="6.3.1.20" evidence="3"/>
<dbReference type="Gene3D" id="3.30.390.50">
    <property type="entry name" value="CO dehydrogenase flavoprotein, C-terminal domain"/>
    <property type="match status" value="1"/>
</dbReference>
<dbReference type="Pfam" id="PF21948">
    <property type="entry name" value="LplA-B_cat"/>
    <property type="match status" value="1"/>
</dbReference>
<evidence type="ECO:0000259" key="8">
    <source>
        <dbReference type="PROSITE" id="PS51733"/>
    </source>
</evidence>